<reference evidence="1 2" key="1">
    <citation type="submission" date="2023-10" db="EMBL/GenBank/DDBJ databases">
        <title>Glaciecola aquimarina strain GGW-M5 nov., isolated from a coastal seawater.</title>
        <authorList>
            <person name="Bayburt H."/>
            <person name="Kim J.M."/>
            <person name="Choi B.J."/>
            <person name="Jeon C.O."/>
        </authorList>
    </citation>
    <scope>NUCLEOTIDE SEQUENCE [LARGE SCALE GENOMIC DNA]</scope>
    <source>
        <strain evidence="1 2">KCTC 32108</strain>
    </source>
</reference>
<organism evidence="1 2">
    <name type="scientific">Paraglaciecola aquimarina</name>
    <dbReference type="NCBI Taxonomy" id="1235557"/>
    <lineage>
        <taxon>Bacteria</taxon>
        <taxon>Pseudomonadati</taxon>
        <taxon>Pseudomonadota</taxon>
        <taxon>Gammaproteobacteria</taxon>
        <taxon>Alteromonadales</taxon>
        <taxon>Alteromonadaceae</taxon>
        <taxon>Paraglaciecola</taxon>
    </lineage>
</organism>
<proteinExistence type="predicted"/>
<protein>
    <submittedName>
        <fullName evidence="1">Uncharacterized protein</fullName>
    </submittedName>
</protein>
<comment type="caution">
    <text evidence="1">The sequence shown here is derived from an EMBL/GenBank/DDBJ whole genome shotgun (WGS) entry which is preliminary data.</text>
</comment>
<gene>
    <name evidence="1" type="ORF">RS130_00195</name>
</gene>
<sequence length="204" mass="23542">MSVISDKNVQVDPYWQKYVSSGLVEKGLTPADFIGPDYVLPEFNKDSPKQAFQLFKKHLTPAAYKKLNGRWRKYKYSATHNNTTLTISRETLERLKQVAIKAGFKDDNYDLFLEYLLDPEEEMSSAKAEVADMDLDSRLNVSEKAELLRAKLRFRKTTYQYMLSLMEHAFRSGWFAAKHLHAKKRTDAALDDAVKEHVSELKGL</sequence>
<evidence type="ECO:0000313" key="2">
    <source>
        <dbReference type="Proteomes" id="UP001247805"/>
    </source>
</evidence>
<dbReference type="Proteomes" id="UP001247805">
    <property type="component" value="Unassembled WGS sequence"/>
</dbReference>
<dbReference type="EMBL" id="JAWDIO010000001">
    <property type="protein sequence ID" value="MDU0352533.1"/>
    <property type="molecule type" value="Genomic_DNA"/>
</dbReference>
<accession>A0ABU3SRB2</accession>
<name>A0ABU3SRB2_9ALTE</name>
<evidence type="ECO:0000313" key="1">
    <source>
        <dbReference type="EMBL" id="MDU0352533.1"/>
    </source>
</evidence>
<dbReference type="RefSeq" id="WP_316024249.1">
    <property type="nucleotide sequence ID" value="NZ_JAWDIO010000001.1"/>
</dbReference>
<keyword evidence="2" id="KW-1185">Reference proteome</keyword>